<dbReference type="CDD" id="cd09601">
    <property type="entry name" value="M1_APN-Q_like"/>
    <property type="match status" value="1"/>
</dbReference>
<dbReference type="Pfam" id="PF01433">
    <property type="entry name" value="Peptidase_M1"/>
    <property type="match status" value="1"/>
</dbReference>
<protein>
    <recommendedName>
        <fullName evidence="12">Aminopeptidase</fullName>
        <ecNumber evidence="12">3.4.11.-</ecNumber>
    </recommendedName>
</protein>
<dbReference type="Pfam" id="PF11838">
    <property type="entry name" value="ERAP1_C"/>
    <property type="match status" value="1"/>
</dbReference>
<keyword evidence="7 10" id="KW-0862">Zinc</keyword>
<dbReference type="InterPro" id="IPR050344">
    <property type="entry name" value="Peptidase_M1_aminopeptidases"/>
</dbReference>
<evidence type="ECO:0000256" key="8">
    <source>
        <dbReference type="ARBA" id="ARBA00023049"/>
    </source>
</evidence>
<feature type="signal peptide" evidence="13">
    <location>
        <begin position="1"/>
        <end position="19"/>
    </location>
</feature>
<dbReference type="Proteomes" id="UP000199206">
    <property type="component" value="Unassembled WGS sequence"/>
</dbReference>
<reference evidence="18" key="1">
    <citation type="submission" date="2016-10" db="EMBL/GenBank/DDBJ databases">
        <authorList>
            <person name="Varghese N."/>
            <person name="Submissions S."/>
        </authorList>
    </citation>
    <scope>NUCLEOTIDE SEQUENCE [LARGE SCALE GENOMIC DNA]</scope>
    <source>
        <strain evidence="18">S6-262</strain>
    </source>
</reference>
<evidence type="ECO:0000313" key="17">
    <source>
        <dbReference type="EMBL" id="SEM51296.1"/>
    </source>
</evidence>
<comment type="catalytic activity">
    <reaction evidence="1">
        <text>Release of an N-terminal amino acid, Xaa-|-Yaa- from a peptide, amide or arylamide. Xaa is preferably Ala, but may be most amino acids including Pro (slow action). When a terminal hydrophobic residue is followed by a prolyl residue, the two may be released as an intact Xaa-Pro dipeptide.</text>
        <dbReference type="EC" id="3.4.11.2"/>
    </reaction>
</comment>
<dbReference type="GO" id="GO:0016285">
    <property type="term" value="F:alanyl aminopeptidase activity"/>
    <property type="evidence" value="ECO:0007669"/>
    <property type="project" value="UniProtKB-EC"/>
</dbReference>
<evidence type="ECO:0000256" key="9">
    <source>
        <dbReference type="PIRSR" id="PIRSR634016-1"/>
    </source>
</evidence>
<name>A0A1H7YYT4_9SPHN</name>
<evidence type="ECO:0000256" key="2">
    <source>
        <dbReference type="ARBA" id="ARBA00010136"/>
    </source>
</evidence>
<evidence type="ECO:0000256" key="4">
    <source>
        <dbReference type="ARBA" id="ARBA00022670"/>
    </source>
</evidence>
<feature type="domain" description="ERAP1-like C-terminal" evidence="15">
    <location>
        <begin position="534"/>
        <end position="830"/>
    </location>
</feature>
<dbReference type="GO" id="GO:0070006">
    <property type="term" value="F:metalloaminopeptidase activity"/>
    <property type="evidence" value="ECO:0007669"/>
    <property type="project" value="TreeGrafter"/>
</dbReference>
<feature type="chain" id="PRO_5011691762" description="Aminopeptidase" evidence="13">
    <location>
        <begin position="20"/>
        <end position="860"/>
    </location>
</feature>
<feature type="site" description="Transition state stabilizer" evidence="11">
    <location>
        <position position="399"/>
    </location>
</feature>
<sequence length="860" mass="92044">MKLAALTLLSLTASTGALAQARLPSTVVPVAYDIAVSPNAAALTFSGTETVTVDVKAPTRTVVLNAADLSIRSAAVDGRKAAVSLDKEGQRLTLTLPSALAAGRHALTLAWDGKINQSAAGLFAIDYSNTDGSKSRMLATQFEAPDARRFAPMFDEPAFKATFTLSALAPKGQLAFSNMPATSVATEGAMQRYRFATTPKMSSYLLFLGMGDMERKTVKAGNVEIGVITRRGVVDQGDYALASAKKLLAYYNDYFGQPYPLPKMDMIAGPGSSQFFGAMENWGAIFYFEPELLFDAKRATESNRQRIYTVVAHEMAHQWFGDLVTMGWWDDLWLNEGFASWMEGKASADLNPSWKADAQSLVTEREAAIGLDATAATHPIVRHVETPDQISEAFDTITYQKGQAVIGMLESTLGENAFRDGIRRYMARYKYGNTATDQLWAELAAASGRPVADIAHTFTLQGGVPLVTVSDVRCEGGRTGATLTQGRFGVDQASKTPQSWQVPLSFGVPGSQAGSTVLAGPTASRVTAAGCGAFVANLGKGSYTRVRYEGAAHDVIVRDYAKLSLKDRIGTLGDEYGLATGGYQDLDRYFEMMAQVGPRSDALEWSAVARVLSQLKARFASTPLEQPLRARTLSLLQPQLARIGIAQRAGEEPPVTNLREDLLSLLGSSGDPQVAAEARRYVAALKTNPDAIPPAIRQPVLQTYAINATPAEWDGLLAMVRAETNPVVKNGYVAMLGGARDEAIARRALDLLPGGTLTPPQGAILLRAVASNHPDLAFDWAVAHRQLVESFLETSTRAGFITGLGAGSVDPAMPGKIRAFANANLPAAARGPSERTIARMAAAREVAARLQPAVARWTAR</sequence>
<dbReference type="SUPFAM" id="SSF63737">
    <property type="entry name" value="Leukotriene A4 hydrolase N-terminal domain"/>
    <property type="match status" value="1"/>
</dbReference>
<dbReference type="EC" id="3.4.11.-" evidence="12"/>
<feature type="domain" description="Peptidase M1 membrane alanine aminopeptidase" evidence="14">
    <location>
        <begin position="239"/>
        <end position="458"/>
    </location>
</feature>
<dbReference type="InterPro" id="IPR045357">
    <property type="entry name" value="Aminopeptidase_N-like_N"/>
</dbReference>
<dbReference type="PRINTS" id="PR00756">
    <property type="entry name" value="ALADIPTASE"/>
</dbReference>
<evidence type="ECO:0000313" key="18">
    <source>
        <dbReference type="Proteomes" id="UP000199206"/>
    </source>
</evidence>
<dbReference type="SUPFAM" id="SSF55486">
    <property type="entry name" value="Metalloproteases ('zincins'), catalytic domain"/>
    <property type="match status" value="1"/>
</dbReference>
<feature type="binding site" evidence="10">
    <location>
        <position position="313"/>
    </location>
    <ligand>
        <name>Zn(2+)</name>
        <dbReference type="ChEBI" id="CHEBI:29105"/>
        <note>catalytic</note>
    </ligand>
</feature>
<evidence type="ECO:0000259" key="15">
    <source>
        <dbReference type="Pfam" id="PF11838"/>
    </source>
</evidence>
<evidence type="ECO:0000256" key="7">
    <source>
        <dbReference type="ARBA" id="ARBA00022833"/>
    </source>
</evidence>
<dbReference type="OrthoDB" id="100605at2"/>
<dbReference type="InterPro" id="IPR042097">
    <property type="entry name" value="Aminopeptidase_N-like_N_sf"/>
</dbReference>
<dbReference type="GO" id="GO:0006508">
    <property type="term" value="P:proteolysis"/>
    <property type="evidence" value="ECO:0007669"/>
    <property type="project" value="UniProtKB-KW"/>
</dbReference>
<keyword evidence="3 12" id="KW-0031">Aminopeptidase</keyword>
<evidence type="ECO:0000256" key="12">
    <source>
        <dbReference type="RuleBase" id="RU364040"/>
    </source>
</evidence>
<dbReference type="Gene3D" id="1.10.390.10">
    <property type="entry name" value="Neutral Protease Domain 2"/>
    <property type="match status" value="1"/>
</dbReference>
<dbReference type="PANTHER" id="PTHR11533">
    <property type="entry name" value="PROTEASE M1 ZINC METALLOPROTEASE"/>
    <property type="match status" value="1"/>
</dbReference>
<comment type="similarity">
    <text evidence="2 12">Belongs to the peptidase M1 family.</text>
</comment>
<feature type="binding site" evidence="10">
    <location>
        <position position="336"/>
    </location>
    <ligand>
        <name>Zn(2+)</name>
        <dbReference type="ChEBI" id="CHEBI:29105"/>
        <note>catalytic</note>
    </ligand>
</feature>
<dbReference type="STRING" id="1166340.SAMN05192583_0468"/>
<feature type="domain" description="Aminopeptidase N-like N-terminal" evidence="16">
    <location>
        <begin position="28"/>
        <end position="205"/>
    </location>
</feature>
<evidence type="ECO:0000256" key="11">
    <source>
        <dbReference type="PIRSR" id="PIRSR634016-4"/>
    </source>
</evidence>
<evidence type="ECO:0000256" key="5">
    <source>
        <dbReference type="ARBA" id="ARBA00022723"/>
    </source>
</evidence>
<dbReference type="AlphaFoldDB" id="A0A1H7YYT4"/>
<accession>A0A1H7YYT4</accession>
<dbReference type="FunFam" id="1.10.390.10:FF:000006">
    <property type="entry name" value="Puromycin-sensitive aminopeptidase"/>
    <property type="match status" value="1"/>
</dbReference>
<proteinExistence type="inferred from homology"/>
<dbReference type="GO" id="GO:0008270">
    <property type="term" value="F:zinc ion binding"/>
    <property type="evidence" value="ECO:0007669"/>
    <property type="project" value="UniProtKB-UniRule"/>
</dbReference>
<evidence type="ECO:0000256" key="6">
    <source>
        <dbReference type="ARBA" id="ARBA00022801"/>
    </source>
</evidence>
<dbReference type="GO" id="GO:0042277">
    <property type="term" value="F:peptide binding"/>
    <property type="evidence" value="ECO:0007669"/>
    <property type="project" value="TreeGrafter"/>
</dbReference>
<evidence type="ECO:0000256" key="10">
    <source>
        <dbReference type="PIRSR" id="PIRSR634016-3"/>
    </source>
</evidence>
<evidence type="ECO:0000259" key="16">
    <source>
        <dbReference type="Pfam" id="PF17900"/>
    </source>
</evidence>
<keyword evidence="6 12" id="KW-0378">Hydrolase</keyword>
<keyword evidence="13" id="KW-0732">Signal</keyword>
<keyword evidence="4 12" id="KW-0645">Protease</keyword>
<organism evidence="17 18">
    <name type="scientific">Sphingomonas gellani</name>
    <dbReference type="NCBI Taxonomy" id="1166340"/>
    <lineage>
        <taxon>Bacteria</taxon>
        <taxon>Pseudomonadati</taxon>
        <taxon>Pseudomonadota</taxon>
        <taxon>Alphaproteobacteria</taxon>
        <taxon>Sphingomonadales</taxon>
        <taxon>Sphingomonadaceae</taxon>
        <taxon>Sphingomonas</taxon>
    </lineage>
</organism>
<comment type="cofactor">
    <cofactor evidence="10 12">
        <name>Zn(2+)</name>
        <dbReference type="ChEBI" id="CHEBI:29105"/>
    </cofactor>
    <text evidence="10 12">Binds 1 zinc ion per subunit.</text>
</comment>
<dbReference type="InterPro" id="IPR034016">
    <property type="entry name" value="M1_APN-typ"/>
</dbReference>
<keyword evidence="5 10" id="KW-0479">Metal-binding</keyword>
<dbReference type="GO" id="GO:0005737">
    <property type="term" value="C:cytoplasm"/>
    <property type="evidence" value="ECO:0007669"/>
    <property type="project" value="TreeGrafter"/>
</dbReference>
<feature type="active site" description="Proton acceptor" evidence="9">
    <location>
        <position position="314"/>
    </location>
</feature>
<dbReference type="InterPro" id="IPR014782">
    <property type="entry name" value="Peptidase_M1_dom"/>
</dbReference>
<gene>
    <name evidence="17" type="ORF">SAMN05192583_0468</name>
</gene>
<dbReference type="InterPro" id="IPR027268">
    <property type="entry name" value="Peptidase_M4/M1_CTD_sf"/>
</dbReference>
<dbReference type="InterPro" id="IPR001930">
    <property type="entry name" value="Peptidase_M1"/>
</dbReference>
<dbReference type="Gene3D" id="2.60.40.1730">
    <property type="entry name" value="tricorn interacting facor f3 domain"/>
    <property type="match status" value="1"/>
</dbReference>
<evidence type="ECO:0000256" key="3">
    <source>
        <dbReference type="ARBA" id="ARBA00022438"/>
    </source>
</evidence>
<evidence type="ECO:0000259" key="14">
    <source>
        <dbReference type="Pfam" id="PF01433"/>
    </source>
</evidence>
<dbReference type="Gene3D" id="1.25.50.20">
    <property type="match status" value="1"/>
</dbReference>
<dbReference type="PANTHER" id="PTHR11533:SF174">
    <property type="entry name" value="PUROMYCIN-SENSITIVE AMINOPEPTIDASE-RELATED"/>
    <property type="match status" value="1"/>
</dbReference>
<evidence type="ECO:0000256" key="1">
    <source>
        <dbReference type="ARBA" id="ARBA00000098"/>
    </source>
</evidence>
<dbReference type="InterPro" id="IPR024571">
    <property type="entry name" value="ERAP1-like_C_dom"/>
</dbReference>
<dbReference type="Pfam" id="PF17900">
    <property type="entry name" value="Peptidase_M1_N"/>
    <property type="match status" value="1"/>
</dbReference>
<dbReference type="GO" id="GO:0043171">
    <property type="term" value="P:peptide catabolic process"/>
    <property type="evidence" value="ECO:0007669"/>
    <property type="project" value="TreeGrafter"/>
</dbReference>
<keyword evidence="8 12" id="KW-0482">Metalloprotease</keyword>
<evidence type="ECO:0000256" key="13">
    <source>
        <dbReference type="SAM" id="SignalP"/>
    </source>
</evidence>
<dbReference type="RefSeq" id="WP_093663834.1">
    <property type="nucleotide sequence ID" value="NZ_FOCF01000001.1"/>
</dbReference>
<dbReference type="GO" id="GO:0005615">
    <property type="term" value="C:extracellular space"/>
    <property type="evidence" value="ECO:0007669"/>
    <property type="project" value="TreeGrafter"/>
</dbReference>
<feature type="binding site" evidence="10">
    <location>
        <position position="317"/>
    </location>
    <ligand>
        <name>Zn(2+)</name>
        <dbReference type="ChEBI" id="CHEBI:29105"/>
        <note>catalytic</note>
    </ligand>
</feature>
<dbReference type="EMBL" id="FOCF01000001">
    <property type="protein sequence ID" value="SEM51296.1"/>
    <property type="molecule type" value="Genomic_DNA"/>
</dbReference>
<dbReference type="GO" id="GO:0016020">
    <property type="term" value="C:membrane"/>
    <property type="evidence" value="ECO:0007669"/>
    <property type="project" value="TreeGrafter"/>
</dbReference>
<keyword evidence="18" id="KW-1185">Reference proteome</keyword>